<comment type="caution">
    <text evidence="9">The sequence shown here is derived from an EMBL/GenBank/DDBJ whole genome shotgun (WGS) entry which is preliminary data.</text>
</comment>
<accession>A0ABU4G9E9</accession>
<dbReference type="PANTHER" id="PTHR33778">
    <property type="entry name" value="PROTEIN MGTC"/>
    <property type="match status" value="1"/>
</dbReference>
<sequence length="241" mass="26385">MDWIADNSMYPDVLIKIALALGLSLVIGVEREIKKKPIGLKTSAVISTFSCLLTIVSMEAAYLVPARDDINVTMDPLRLAAQIVSGIGFLGAGAILRRDNDSITGLTTAAMIWGSASIGIAVGAGFYIEAAFAVISVLFVIEVIAPILDRFGPRRIRSKEASCIIIISDRSKIDELIGKLSDESMSVENLRIRQLIPEDGKPHMHELDFRLNALPKKKTSQLYVELTELPYIESVELEIFP</sequence>
<dbReference type="Pfam" id="PF02308">
    <property type="entry name" value="MgtC"/>
    <property type="match status" value="1"/>
</dbReference>
<protein>
    <submittedName>
        <fullName evidence="9">MgtC/SapB family protein</fullName>
    </submittedName>
</protein>
<proteinExistence type="inferred from homology"/>
<keyword evidence="6 7" id="KW-0472">Membrane</keyword>
<name>A0ABU4G9E9_9BACL</name>
<dbReference type="PANTHER" id="PTHR33778:SF4">
    <property type="entry name" value="PROTEIN SAPB"/>
    <property type="match status" value="1"/>
</dbReference>
<evidence type="ECO:0000256" key="6">
    <source>
        <dbReference type="ARBA" id="ARBA00023136"/>
    </source>
</evidence>
<dbReference type="Proteomes" id="UP001282284">
    <property type="component" value="Unassembled WGS sequence"/>
</dbReference>
<feature type="transmembrane region" description="Helical" evidence="7">
    <location>
        <begin position="76"/>
        <end position="96"/>
    </location>
</feature>
<feature type="domain" description="MgtC/SapB/SrpB/YhiD N-terminal" evidence="8">
    <location>
        <begin position="18"/>
        <end position="147"/>
    </location>
</feature>
<evidence type="ECO:0000256" key="7">
    <source>
        <dbReference type="SAM" id="Phobius"/>
    </source>
</evidence>
<feature type="transmembrane region" description="Helical" evidence="7">
    <location>
        <begin position="13"/>
        <end position="30"/>
    </location>
</feature>
<gene>
    <name evidence="9" type="ORF">QT711_10330</name>
</gene>
<evidence type="ECO:0000313" key="9">
    <source>
        <dbReference type="EMBL" id="MDW0113585.1"/>
    </source>
</evidence>
<comment type="similarity">
    <text evidence="2">Belongs to the MgtC/SapB family.</text>
</comment>
<evidence type="ECO:0000256" key="4">
    <source>
        <dbReference type="ARBA" id="ARBA00022692"/>
    </source>
</evidence>
<dbReference type="PRINTS" id="PR01837">
    <property type="entry name" value="MGTCSAPBPROT"/>
</dbReference>
<feature type="transmembrane region" description="Helical" evidence="7">
    <location>
        <begin position="42"/>
        <end position="64"/>
    </location>
</feature>
<evidence type="ECO:0000259" key="8">
    <source>
        <dbReference type="Pfam" id="PF02308"/>
    </source>
</evidence>
<dbReference type="EMBL" id="JAUBDI010000008">
    <property type="protein sequence ID" value="MDW0113585.1"/>
    <property type="molecule type" value="Genomic_DNA"/>
</dbReference>
<evidence type="ECO:0000256" key="3">
    <source>
        <dbReference type="ARBA" id="ARBA00022475"/>
    </source>
</evidence>
<keyword evidence="3" id="KW-1003">Cell membrane</keyword>
<evidence type="ECO:0000313" key="10">
    <source>
        <dbReference type="Proteomes" id="UP001282284"/>
    </source>
</evidence>
<keyword evidence="10" id="KW-1185">Reference proteome</keyword>
<evidence type="ECO:0000256" key="2">
    <source>
        <dbReference type="ARBA" id="ARBA00009298"/>
    </source>
</evidence>
<organism evidence="9 10">
    <name type="scientific">Sporosarcina saromensis</name>
    <dbReference type="NCBI Taxonomy" id="359365"/>
    <lineage>
        <taxon>Bacteria</taxon>
        <taxon>Bacillati</taxon>
        <taxon>Bacillota</taxon>
        <taxon>Bacilli</taxon>
        <taxon>Bacillales</taxon>
        <taxon>Caryophanaceae</taxon>
        <taxon>Sporosarcina</taxon>
    </lineage>
</organism>
<evidence type="ECO:0000256" key="5">
    <source>
        <dbReference type="ARBA" id="ARBA00022989"/>
    </source>
</evidence>
<feature type="transmembrane region" description="Helical" evidence="7">
    <location>
        <begin position="130"/>
        <end position="148"/>
    </location>
</feature>
<dbReference type="InterPro" id="IPR003416">
    <property type="entry name" value="MgtC/SapB/SrpB/YhiD_fam"/>
</dbReference>
<evidence type="ECO:0000256" key="1">
    <source>
        <dbReference type="ARBA" id="ARBA00004651"/>
    </source>
</evidence>
<keyword evidence="5 7" id="KW-1133">Transmembrane helix</keyword>
<feature type="transmembrane region" description="Helical" evidence="7">
    <location>
        <begin position="103"/>
        <end position="124"/>
    </location>
</feature>
<dbReference type="InterPro" id="IPR049177">
    <property type="entry name" value="MgtC_SapB_SrpB_YhiD_N"/>
</dbReference>
<dbReference type="RefSeq" id="WP_317944027.1">
    <property type="nucleotide sequence ID" value="NZ_JAUBDI010000008.1"/>
</dbReference>
<keyword evidence="4 7" id="KW-0812">Transmembrane</keyword>
<comment type="subcellular location">
    <subcellularLocation>
        <location evidence="1">Cell membrane</location>
        <topology evidence="1">Multi-pass membrane protein</topology>
    </subcellularLocation>
</comment>
<reference evidence="9 10" key="1">
    <citation type="submission" date="2023-06" db="EMBL/GenBank/DDBJ databases">
        <title>Sporosarcina sp. nov., isolated from Korean traditional fermented seafood 'Jeotgal'.</title>
        <authorList>
            <person name="Yang A.I."/>
            <person name="Shin N.-R."/>
        </authorList>
    </citation>
    <scope>NUCLEOTIDE SEQUENCE [LARGE SCALE GENOMIC DNA]</scope>
    <source>
        <strain evidence="9 10">KCTC13119</strain>
    </source>
</reference>